<dbReference type="EMBL" id="FQYQ01000002">
    <property type="protein sequence ID" value="SHI50189.1"/>
    <property type="molecule type" value="Genomic_DNA"/>
</dbReference>
<dbReference type="OrthoDB" id="9769994at2"/>
<evidence type="ECO:0000313" key="3">
    <source>
        <dbReference type="Proteomes" id="UP000184185"/>
    </source>
</evidence>
<dbReference type="Gene3D" id="3.30.420.40">
    <property type="match status" value="2"/>
</dbReference>
<dbReference type="AlphaFoldDB" id="A0A1M6BN82"/>
<gene>
    <name evidence="2" type="ORF">SAMN02745725_00534</name>
</gene>
<dbReference type="InterPro" id="IPR040607">
    <property type="entry name" value="ALP_N"/>
</dbReference>
<dbReference type="InterPro" id="IPR043129">
    <property type="entry name" value="ATPase_NBD"/>
</dbReference>
<name>A0A1M6BN82_PSEXY</name>
<accession>A0A1M6BN82</accession>
<evidence type="ECO:0000313" key="2">
    <source>
        <dbReference type="EMBL" id="SHI50189.1"/>
    </source>
</evidence>
<dbReference type="RefSeq" id="WP_072912353.1">
    <property type="nucleotide sequence ID" value="NZ_FQYQ01000002.1"/>
</dbReference>
<keyword evidence="3" id="KW-1185">Reference proteome</keyword>
<dbReference type="Proteomes" id="UP000184185">
    <property type="component" value="Unassembled WGS sequence"/>
</dbReference>
<organism evidence="2 3">
    <name type="scientific">Pseudobutyrivibrio xylanivorans DSM 14809</name>
    <dbReference type="NCBI Taxonomy" id="1123012"/>
    <lineage>
        <taxon>Bacteria</taxon>
        <taxon>Bacillati</taxon>
        <taxon>Bacillota</taxon>
        <taxon>Clostridia</taxon>
        <taxon>Lachnospirales</taxon>
        <taxon>Lachnospiraceae</taxon>
        <taxon>Pseudobutyrivibrio</taxon>
    </lineage>
</organism>
<reference evidence="2 3" key="1">
    <citation type="submission" date="2016-11" db="EMBL/GenBank/DDBJ databases">
        <authorList>
            <person name="Jaros S."/>
            <person name="Januszkiewicz K."/>
            <person name="Wedrychowicz H."/>
        </authorList>
    </citation>
    <scope>NUCLEOTIDE SEQUENCE [LARGE SCALE GENOMIC DNA]</scope>
    <source>
        <strain evidence="2 3">DSM 14809</strain>
    </source>
</reference>
<dbReference type="CDD" id="cd10227">
    <property type="entry name" value="ASKHA_NBD_ParM-like"/>
    <property type="match status" value="1"/>
</dbReference>
<protein>
    <submittedName>
        <fullName evidence="2">Plasmid segregation protein ParM</fullName>
    </submittedName>
</protein>
<proteinExistence type="predicted"/>
<evidence type="ECO:0000259" key="1">
    <source>
        <dbReference type="Pfam" id="PF17989"/>
    </source>
</evidence>
<feature type="domain" description="Actin-like protein N-terminal" evidence="1">
    <location>
        <begin position="11"/>
        <end position="143"/>
    </location>
</feature>
<dbReference type="Pfam" id="PF17989">
    <property type="entry name" value="ALP_N"/>
    <property type="match status" value="1"/>
</dbReference>
<dbReference type="SUPFAM" id="SSF53067">
    <property type="entry name" value="Actin-like ATPase domain"/>
    <property type="match status" value="2"/>
</dbReference>
<sequence>MKEHGEIVVIGIDHGYGNIKTASTCTPTGITAYDTEPIFSENILEYKGVYYRIGDTHKEFVDNKVSDEDYYLLTLMAIARELYTAHVHEATVHLAVGLPLTWIYRQKEDFRQYMLKNEYAEFKWNSELYKIHITGCSVYPQGYPAIIGKINDSLGLNLLADIGNGTMNLIFLNGKKPDEKRSFTEKLGVNQCVIAVRDAVSKEFQTTIDERVIQQVLRKNEADISEAYLEVIRNTAREYAAKVFTALREHEYNPDLMRLYIVGGGGCIIKNFGNYDTSRVTIIDDICATAKGYELLAYLSLNRKKECA</sequence>